<reference evidence="4" key="2">
    <citation type="submission" date="2023-05" db="EMBL/GenBank/DDBJ databases">
        <authorList>
            <consortium name="Lawrence Berkeley National Laboratory"/>
            <person name="Steindorff A."/>
            <person name="Hensen N."/>
            <person name="Bonometti L."/>
            <person name="Westerberg I."/>
            <person name="Brannstrom I.O."/>
            <person name="Guillou S."/>
            <person name="Cros-Aarteil S."/>
            <person name="Calhoun S."/>
            <person name="Haridas S."/>
            <person name="Kuo A."/>
            <person name="Mondo S."/>
            <person name="Pangilinan J."/>
            <person name="Riley R."/>
            <person name="Labutti K."/>
            <person name="Andreopoulos B."/>
            <person name="Lipzen A."/>
            <person name="Chen C."/>
            <person name="Yanf M."/>
            <person name="Daum C."/>
            <person name="Ng V."/>
            <person name="Clum A."/>
            <person name="Ohm R."/>
            <person name="Martin F."/>
            <person name="Silar P."/>
            <person name="Natvig D."/>
            <person name="Lalanne C."/>
            <person name="Gautier V."/>
            <person name="Ament-Velasquez S.L."/>
            <person name="Kruys A."/>
            <person name="Hutchinson M.I."/>
            <person name="Powell A.J."/>
            <person name="Barry K."/>
            <person name="Miller A.N."/>
            <person name="Grigoriev I.V."/>
            <person name="Debuchy R."/>
            <person name="Gladieux P."/>
            <person name="Thoren M.H."/>
            <person name="Johannesson H."/>
        </authorList>
    </citation>
    <scope>NUCLEOTIDE SEQUENCE</scope>
    <source>
        <strain evidence="4">CBS 508.74</strain>
    </source>
</reference>
<keyword evidence="3" id="KW-0732">Signal</keyword>
<accession>A0AAN6TDH7</accession>
<gene>
    <name evidence="4" type="ORF">N656DRAFT_779270</name>
</gene>
<feature type="signal peptide" evidence="3">
    <location>
        <begin position="1"/>
        <end position="27"/>
    </location>
</feature>
<feature type="compositionally biased region" description="Polar residues" evidence="1">
    <location>
        <begin position="258"/>
        <end position="267"/>
    </location>
</feature>
<evidence type="ECO:0000313" key="5">
    <source>
        <dbReference type="Proteomes" id="UP001302812"/>
    </source>
</evidence>
<dbReference type="RefSeq" id="XP_064669977.1">
    <property type="nucleotide sequence ID" value="XM_064815158.1"/>
</dbReference>
<protein>
    <recommendedName>
        <fullName evidence="6">Mid2 domain-containing protein</fullName>
    </recommendedName>
</protein>
<comment type="caution">
    <text evidence="4">The sequence shown here is derived from an EMBL/GenBank/DDBJ whole genome shotgun (WGS) entry which is preliminary data.</text>
</comment>
<evidence type="ECO:0000256" key="2">
    <source>
        <dbReference type="SAM" id="Phobius"/>
    </source>
</evidence>
<keyword evidence="2" id="KW-1133">Transmembrane helix</keyword>
<sequence>MMMKLVATSSSISVLLGSLGAYAGASSSFPQPRETRFVAQAPQASLRQAQEPLPTAAPHLADPIHGLAGRQARVTNCGYVDGNISNPMSCADGYICSTSERNVGCCPSGSACDVVTACLDFEAYLRGLCDRAGRLTYCCSDIKTKFCTVLTYIDLPYQSIVGCATSPLAAPLYADPIVTSSTTSTSSTTTSTTTTHPPPPPEAPGSGASIGVIVGAVVGGITALALLAGLLSFWLMRRREKKNKIKPNPGTGAVVIGTGSSTRHTPLSTPPLPVAQQHDSYYSAGAFSPRGSIAKPEPYSTSSMYGPGPSSGEVPPTPGTAAAVPPYNRYSPYGERSPTTSSPGGPSSAGLSSHAASPPVEMSADQVPGRVVHEIGKGK</sequence>
<dbReference type="GeneID" id="89939283"/>
<keyword evidence="2" id="KW-0812">Transmembrane</keyword>
<feature type="region of interest" description="Disordered" evidence="1">
    <location>
        <begin position="284"/>
        <end position="379"/>
    </location>
</feature>
<dbReference type="Proteomes" id="UP001302812">
    <property type="component" value="Unassembled WGS sequence"/>
</dbReference>
<feature type="region of interest" description="Disordered" evidence="1">
    <location>
        <begin position="243"/>
        <end position="270"/>
    </location>
</feature>
<feature type="compositionally biased region" description="Low complexity" evidence="1">
    <location>
        <begin position="337"/>
        <end position="359"/>
    </location>
</feature>
<evidence type="ECO:0000313" key="4">
    <source>
        <dbReference type="EMBL" id="KAK4112407.1"/>
    </source>
</evidence>
<organism evidence="4 5">
    <name type="scientific">Canariomyces notabilis</name>
    <dbReference type="NCBI Taxonomy" id="2074819"/>
    <lineage>
        <taxon>Eukaryota</taxon>
        <taxon>Fungi</taxon>
        <taxon>Dikarya</taxon>
        <taxon>Ascomycota</taxon>
        <taxon>Pezizomycotina</taxon>
        <taxon>Sordariomycetes</taxon>
        <taxon>Sordariomycetidae</taxon>
        <taxon>Sordariales</taxon>
        <taxon>Chaetomiaceae</taxon>
        <taxon>Canariomyces</taxon>
    </lineage>
</organism>
<keyword evidence="2" id="KW-0472">Membrane</keyword>
<proteinExistence type="predicted"/>
<evidence type="ECO:0000256" key="1">
    <source>
        <dbReference type="SAM" id="MobiDB-lite"/>
    </source>
</evidence>
<name>A0AAN6TDH7_9PEZI</name>
<evidence type="ECO:0000256" key="3">
    <source>
        <dbReference type="SAM" id="SignalP"/>
    </source>
</evidence>
<dbReference type="EMBL" id="MU853342">
    <property type="protein sequence ID" value="KAK4112407.1"/>
    <property type="molecule type" value="Genomic_DNA"/>
</dbReference>
<feature type="compositionally biased region" description="Low complexity" evidence="1">
    <location>
        <begin position="181"/>
        <end position="195"/>
    </location>
</feature>
<feature type="chain" id="PRO_5042902786" description="Mid2 domain-containing protein" evidence="3">
    <location>
        <begin position="28"/>
        <end position="379"/>
    </location>
</feature>
<evidence type="ECO:0008006" key="6">
    <source>
        <dbReference type="Google" id="ProtNLM"/>
    </source>
</evidence>
<feature type="transmembrane region" description="Helical" evidence="2">
    <location>
        <begin position="210"/>
        <end position="236"/>
    </location>
</feature>
<dbReference type="AlphaFoldDB" id="A0AAN6TDH7"/>
<reference evidence="4" key="1">
    <citation type="journal article" date="2023" name="Mol. Phylogenet. Evol.">
        <title>Genome-scale phylogeny and comparative genomics of the fungal order Sordariales.</title>
        <authorList>
            <person name="Hensen N."/>
            <person name="Bonometti L."/>
            <person name="Westerberg I."/>
            <person name="Brannstrom I.O."/>
            <person name="Guillou S."/>
            <person name="Cros-Aarteil S."/>
            <person name="Calhoun S."/>
            <person name="Haridas S."/>
            <person name="Kuo A."/>
            <person name="Mondo S."/>
            <person name="Pangilinan J."/>
            <person name="Riley R."/>
            <person name="LaButti K."/>
            <person name="Andreopoulos B."/>
            <person name="Lipzen A."/>
            <person name="Chen C."/>
            <person name="Yan M."/>
            <person name="Daum C."/>
            <person name="Ng V."/>
            <person name="Clum A."/>
            <person name="Steindorff A."/>
            <person name="Ohm R.A."/>
            <person name="Martin F."/>
            <person name="Silar P."/>
            <person name="Natvig D.O."/>
            <person name="Lalanne C."/>
            <person name="Gautier V."/>
            <person name="Ament-Velasquez S.L."/>
            <person name="Kruys A."/>
            <person name="Hutchinson M.I."/>
            <person name="Powell A.J."/>
            <person name="Barry K."/>
            <person name="Miller A.N."/>
            <person name="Grigoriev I.V."/>
            <person name="Debuchy R."/>
            <person name="Gladieux P."/>
            <person name="Hiltunen Thoren M."/>
            <person name="Johannesson H."/>
        </authorList>
    </citation>
    <scope>NUCLEOTIDE SEQUENCE</scope>
    <source>
        <strain evidence="4">CBS 508.74</strain>
    </source>
</reference>
<keyword evidence="5" id="KW-1185">Reference proteome</keyword>
<feature type="region of interest" description="Disordered" evidence="1">
    <location>
        <begin position="181"/>
        <end position="206"/>
    </location>
</feature>